<proteinExistence type="predicted"/>
<dbReference type="GO" id="GO:0016020">
    <property type="term" value="C:membrane"/>
    <property type="evidence" value="ECO:0007669"/>
    <property type="project" value="InterPro"/>
</dbReference>
<reference evidence="7 8" key="1">
    <citation type="submission" date="2020-07" db="EMBL/GenBank/DDBJ databases">
        <title>Sequencing the genomes of 1000 actinobacteria strains.</title>
        <authorList>
            <person name="Klenk H.-P."/>
        </authorList>
    </citation>
    <scope>NUCLEOTIDE SEQUENCE [LARGE SCALE GENOMIC DNA]</scope>
    <source>
        <strain evidence="7 8">DSM 42178</strain>
    </source>
</reference>
<gene>
    <name evidence="7" type="ORF">FHU37_003229</name>
</gene>
<dbReference type="InterPro" id="IPR027417">
    <property type="entry name" value="P-loop_NTPase"/>
</dbReference>
<dbReference type="EMBL" id="JACBZD010000001">
    <property type="protein sequence ID" value="NYI06286.1"/>
    <property type="molecule type" value="Genomic_DNA"/>
</dbReference>
<dbReference type="InterPro" id="IPR005670">
    <property type="entry name" value="PstB-like"/>
</dbReference>
<evidence type="ECO:0000259" key="6">
    <source>
        <dbReference type="PROSITE" id="PS50893"/>
    </source>
</evidence>
<protein>
    <submittedName>
        <fullName evidence="7">Phosphate transport system ATP-binding protein</fullName>
    </submittedName>
</protein>
<dbReference type="Pfam" id="PF00005">
    <property type="entry name" value="ABC_tran"/>
    <property type="match status" value="1"/>
</dbReference>
<keyword evidence="1" id="KW-0813">Transport</keyword>
<comment type="caution">
    <text evidence="7">The sequence shown here is derived from an EMBL/GenBank/DDBJ whole genome shotgun (WGS) entry which is preliminary data.</text>
</comment>
<accession>A0A852ZV84</accession>
<dbReference type="PANTHER" id="PTHR43423">
    <property type="entry name" value="ABC TRANSPORTER I FAMILY MEMBER 17"/>
    <property type="match status" value="1"/>
</dbReference>
<dbReference type="GO" id="GO:0005524">
    <property type="term" value="F:ATP binding"/>
    <property type="evidence" value="ECO:0007669"/>
    <property type="project" value="UniProtKB-KW"/>
</dbReference>
<feature type="region of interest" description="Disordered" evidence="5">
    <location>
        <begin position="291"/>
        <end position="311"/>
    </location>
</feature>
<evidence type="ECO:0000256" key="3">
    <source>
        <dbReference type="ARBA" id="ARBA00022840"/>
    </source>
</evidence>
<dbReference type="Gene3D" id="3.40.50.300">
    <property type="entry name" value="P-loop containing nucleotide triphosphate hydrolases"/>
    <property type="match status" value="1"/>
</dbReference>
<keyword evidence="3 7" id="KW-0067">ATP-binding</keyword>
<dbReference type="GO" id="GO:0016887">
    <property type="term" value="F:ATP hydrolysis activity"/>
    <property type="evidence" value="ECO:0007669"/>
    <property type="project" value="InterPro"/>
</dbReference>
<evidence type="ECO:0000256" key="2">
    <source>
        <dbReference type="ARBA" id="ARBA00022741"/>
    </source>
</evidence>
<evidence type="ECO:0000256" key="5">
    <source>
        <dbReference type="SAM" id="MobiDB-lite"/>
    </source>
</evidence>
<dbReference type="GO" id="GO:0035435">
    <property type="term" value="P:phosphate ion transmembrane transport"/>
    <property type="evidence" value="ECO:0007669"/>
    <property type="project" value="InterPro"/>
</dbReference>
<sequence>MTSPAQHSPAASVPVSPAAETAVLPAVAPAAPAKQDAPAPAVGIPRPADAQASQAATLDAREISAWFGDRKVLDRVSLTMPAGRVTALIGPSGCGKSTFLRILNRMHEMIPSATLAGEVLIDGEDIYDPSRRITQARRQIGMVFQKPNPFPAMSIYDNVLAGLKMTGVRADRDTKDALVEECLAKAGLWKEVAGRLRQPGGALSGGQQQRLCIARSLAVRPRVLLMDEPCSALDPTSTRRIEQTIAELSSEVTIVIVTHNMQQANRVSDQCAFFLAEQGTPGVIVEHGPTDAMFNDPADPRTADYVNGRFG</sequence>
<dbReference type="SMART" id="SM00382">
    <property type="entry name" value="AAA"/>
    <property type="match status" value="1"/>
</dbReference>
<keyword evidence="4" id="KW-1278">Translocase</keyword>
<dbReference type="Proteomes" id="UP000567795">
    <property type="component" value="Unassembled WGS sequence"/>
</dbReference>
<organism evidence="7 8">
    <name type="scientific">Allostreptomyces psammosilenae</name>
    <dbReference type="NCBI Taxonomy" id="1892865"/>
    <lineage>
        <taxon>Bacteria</taxon>
        <taxon>Bacillati</taxon>
        <taxon>Actinomycetota</taxon>
        <taxon>Actinomycetes</taxon>
        <taxon>Kitasatosporales</taxon>
        <taxon>Streptomycetaceae</taxon>
        <taxon>Allostreptomyces</taxon>
    </lineage>
</organism>
<dbReference type="PROSITE" id="PS00211">
    <property type="entry name" value="ABC_TRANSPORTER_1"/>
    <property type="match status" value="1"/>
</dbReference>
<feature type="domain" description="ABC transporter" evidence="6">
    <location>
        <begin position="58"/>
        <end position="306"/>
    </location>
</feature>
<evidence type="ECO:0000313" key="7">
    <source>
        <dbReference type="EMBL" id="NYI06286.1"/>
    </source>
</evidence>
<name>A0A852ZV84_9ACTN</name>
<dbReference type="RefSeq" id="WP_179814897.1">
    <property type="nucleotide sequence ID" value="NZ_JACBZD010000001.1"/>
</dbReference>
<dbReference type="SUPFAM" id="SSF52540">
    <property type="entry name" value="P-loop containing nucleoside triphosphate hydrolases"/>
    <property type="match status" value="1"/>
</dbReference>
<dbReference type="InterPro" id="IPR003439">
    <property type="entry name" value="ABC_transporter-like_ATP-bd"/>
</dbReference>
<evidence type="ECO:0000313" key="8">
    <source>
        <dbReference type="Proteomes" id="UP000567795"/>
    </source>
</evidence>
<dbReference type="CDD" id="cd03260">
    <property type="entry name" value="ABC_PstB_phosphate_transporter"/>
    <property type="match status" value="1"/>
</dbReference>
<dbReference type="GO" id="GO:0005315">
    <property type="term" value="F:phosphate transmembrane transporter activity"/>
    <property type="evidence" value="ECO:0007669"/>
    <property type="project" value="InterPro"/>
</dbReference>
<dbReference type="PROSITE" id="PS50893">
    <property type="entry name" value="ABC_TRANSPORTER_2"/>
    <property type="match status" value="1"/>
</dbReference>
<dbReference type="InterPro" id="IPR017871">
    <property type="entry name" value="ABC_transporter-like_CS"/>
</dbReference>
<dbReference type="AlphaFoldDB" id="A0A852ZV84"/>
<evidence type="ECO:0000256" key="1">
    <source>
        <dbReference type="ARBA" id="ARBA00022448"/>
    </source>
</evidence>
<evidence type="ECO:0000256" key="4">
    <source>
        <dbReference type="ARBA" id="ARBA00022967"/>
    </source>
</evidence>
<dbReference type="InterPro" id="IPR003593">
    <property type="entry name" value="AAA+_ATPase"/>
</dbReference>
<dbReference type="PANTHER" id="PTHR43423:SF1">
    <property type="entry name" value="ABC TRANSPORTER I FAMILY MEMBER 17"/>
    <property type="match status" value="1"/>
</dbReference>
<keyword evidence="8" id="KW-1185">Reference proteome</keyword>
<keyword evidence="2" id="KW-0547">Nucleotide-binding</keyword>